<dbReference type="PANTHER" id="PTHR40866">
    <property type="entry name" value="BED-TYPE DOMAIN-CONTAINING PROTEIN"/>
    <property type="match status" value="1"/>
</dbReference>
<comment type="caution">
    <text evidence="1">The sequence shown here is derived from an EMBL/GenBank/DDBJ whole genome shotgun (WGS) entry which is preliminary data.</text>
</comment>
<dbReference type="Proteomes" id="UP000198211">
    <property type="component" value="Unassembled WGS sequence"/>
</dbReference>
<dbReference type="AlphaFoldDB" id="A0A225UM75"/>
<accession>A0A225UM75</accession>
<gene>
    <name evidence="1" type="ORF">PHMEG_00036322</name>
</gene>
<dbReference type="OrthoDB" id="96566at2759"/>
<name>A0A225UM75_9STRA</name>
<reference evidence="2" key="1">
    <citation type="submission" date="2017-03" db="EMBL/GenBank/DDBJ databases">
        <title>Phytopthora megakarya and P. palmivora, two closely related causual agents of cacao black pod achieved similar genome size and gene model numbers by different mechanisms.</title>
        <authorList>
            <person name="Ali S."/>
            <person name="Shao J."/>
            <person name="Larry D.J."/>
            <person name="Kronmiller B."/>
            <person name="Shen D."/>
            <person name="Strem M.D."/>
            <person name="Melnick R.L."/>
            <person name="Guiltinan M.J."/>
            <person name="Tyler B.M."/>
            <person name="Meinhardt L.W."/>
            <person name="Bailey B.A."/>
        </authorList>
    </citation>
    <scope>NUCLEOTIDE SEQUENCE [LARGE SCALE GENOMIC DNA]</scope>
    <source>
        <strain evidence="2">zdho120</strain>
    </source>
</reference>
<protein>
    <submittedName>
        <fullName evidence="1">Uncharacterized protein</fullName>
    </submittedName>
</protein>
<dbReference type="PANTHER" id="PTHR40866:SF1">
    <property type="entry name" value="BED-TYPE DOMAIN-CONTAINING PROTEIN"/>
    <property type="match status" value="1"/>
</dbReference>
<dbReference type="EMBL" id="NBNE01014984">
    <property type="protein sequence ID" value="OWY94058.1"/>
    <property type="molecule type" value="Genomic_DNA"/>
</dbReference>
<sequence>MVTCVVGDNCSSNQSIATKIGVPLVGCASHRINLAVNRCITEYEPLLAPVNTLMPKLTLVNNFAELAKLPTCILSNGKSHDGMLERYVRIHQQIRTVEAVEELVPTGVAYRKLLELLEHMKKFPSITKKLHTPRCERNANASIVHSPVFKAAAVKVINGGTISKAEAGETIRGGKILLAEPNKRPGHANYSLLLKELPPTSNACEFFYSVSLCSPPPNALVCSQRILNSSCFFVRTGICGM</sequence>
<keyword evidence="2" id="KW-1185">Reference proteome</keyword>
<organism evidence="1 2">
    <name type="scientific">Phytophthora megakarya</name>
    <dbReference type="NCBI Taxonomy" id="4795"/>
    <lineage>
        <taxon>Eukaryota</taxon>
        <taxon>Sar</taxon>
        <taxon>Stramenopiles</taxon>
        <taxon>Oomycota</taxon>
        <taxon>Peronosporomycetes</taxon>
        <taxon>Peronosporales</taxon>
        <taxon>Peronosporaceae</taxon>
        <taxon>Phytophthora</taxon>
    </lineage>
</organism>
<evidence type="ECO:0000313" key="1">
    <source>
        <dbReference type="EMBL" id="OWY94058.1"/>
    </source>
</evidence>
<proteinExistence type="predicted"/>
<evidence type="ECO:0000313" key="2">
    <source>
        <dbReference type="Proteomes" id="UP000198211"/>
    </source>
</evidence>